<sequence>MNRRLLRLLLFLGFFFCDDARAGVFEVSLSSDDGDEHSLRWAVEQVNASADADNVIRFTTETVTLSKALPVLTKNVSFEAPAGGVQLAGTLLPNPTAVFSASGRALLNLPSGMAITTSGKSTVMAYGGDDIVYFDGDLAGDITTTTTTSYRAYGVWANESSTGSGDIIVDGSVSGNITTTAKSNRAMGLIATNVITIGGDVSGSFVTSAITGGTAYALYSSATTTIGGDLSGSITASAGDSKAGGISASACAVGGDLSGTIASTAINNKAYGLKLSGGLTVGGDLSGTINSTAIAGNEAYGITAKSGVNLIGGVSGCIVASAGGTDAAGIYVSGSSLDGGSLSDAAEISGTITASSSGASAAIMAWTEMNLNVTGTLSATGASAYAIRSGNFDGAGGFVDNTAERVDRVALGSGAVLIGSVFLGDGDDVLTLSGTADISGVPELLGGTGDDRLVFSGWNGAYSSAMQGWEHLDVGMGSSVGMDALGSFSGEVSVLEGAVLRAGGAGHGDRIAGSLANSGLIELRDGNAGGSLRVDGGYAGGGSVGLDVGAGSADLLSLSGTVSGTTTLLLSVAPSVTELAAAEPSLLVHTRSVVAEDAFVVVDETDYGPYAASVSVVEDGTGATDWYYGVRGLDDEAVMAQALMPFLAGPIESFVPRFLERRAYGGEKGVSPEIGGAWVRAGKSWNSEELRGDAGSIAEGSFRFVQLGWDMLYRRSGKLFYGAGVFAGTGTETGSVSTPGGKDLGELEGTFYSGGAYGFVSRPGLYRFELAAGSGLHELDVRYAIAPKERVAAGSIFVSAELEVLLPLGYGVALSPRVQGLWRHVDGFSLAPLTTGRLVVDDDERIMGIGGLGVVLNTDCPGWYLVAEGTVRFEPNPLNSVSYPETGVTLETSGDRYRFGGSVTIGNRAGGVLDPVYWVKAGTMLASGSTDSFSHTVEVGVKVPF</sequence>
<dbReference type="PROSITE" id="PS51208">
    <property type="entry name" value="AUTOTRANSPORTER"/>
    <property type="match status" value="1"/>
</dbReference>
<gene>
    <name evidence="3" type="ORF">EKD02_06150</name>
</gene>
<organism evidence="3 4">
    <name type="scientific">Chlorobium phaeovibrioides</name>
    <dbReference type="NCBI Taxonomy" id="1094"/>
    <lineage>
        <taxon>Bacteria</taxon>
        <taxon>Pseudomonadati</taxon>
        <taxon>Chlorobiota</taxon>
        <taxon>Chlorobiia</taxon>
        <taxon>Chlorobiales</taxon>
        <taxon>Chlorobiaceae</taxon>
        <taxon>Chlorobium/Pelodictyon group</taxon>
        <taxon>Chlorobium</taxon>
    </lineage>
</organism>
<protein>
    <submittedName>
        <fullName evidence="3">Autotransporter outer membrane beta-barrel domain-containing protein</fullName>
    </submittedName>
</protein>
<accession>A0A432AVA5</accession>
<feature type="domain" description="Autotransporter" evidence="2">
    <location>
        <begin position="670"/>
        <end position="945"/>
    </location>
</feature>
<evidence type="ECO:0000313" key="3">
    <source>
        <dbReference type="EMBL" id="RTY37875.1"/>
    </source>
</evidence>
<dbReference type="Proteomes" id="UP000279908">
    <property type="component" value="Unassembled WGS sequence"/>
</dbReference>
<dbReference type="EMBL" id="RXYK01000007">
    <property type="protein sequence ID" value="RTY37875.1"/>
    <property type="molecule type" value="Genomic_DNA"/>
</dbReference>
<name>A0A432AVA5_CHLPH</name>
<dbReference type="AlphaFoldDB" id="A0A432AVA5"/>
<proteinExistence type="predicted"/>
<keyword evidence="1" id="KW-0732">Signal</keyword>
<dbReference type="SUPFAM" id="SSF51126">
    <property type="entry name" value="Pectin lyase-like"/>
    <property type="match status" value="1"/>
</dbReference>
<reference evidence="3 4" key="1">
    <citation type="submission" date="2018-12" db="EMBL/GenBank/DDBJ databases">
        <authorList>
            <person name="Lunina O.N."/>
            <person name="Grouzdev D.S."/>
            <person name="Gorlenko V.M."/>
            <person name="Savvichev A.S."/>
        </authorList>
    </citation>
    <scope>NUCLEOTIDE SEQUENCE [LARGE SCALE GENOMIC DNA]</scope>
    <source>
        <strain evidence="3 4">BrKhr-17</strain>
    </source>
</reference>
<dbReference type="SUPFAM" id="SSF103515">
    <property type="entry name" value="Autotransporter"/>
    <property type="match status" value="1"/>
</dbReference>
<feature type="chain" id="PRO_5019123976" evidence="1">
    <location>
        <begin position="23"/>
        <end position="945"/>
    </location>
</feature>
<comment type="caution">
    <text evidence="3">The sequence shown here is derived from an EMBL/GenBank/DDBJ whole genome shotgun (WGS) entry which is preliminary data.</text>
</comment>
<evidence type="ECO:0000259" key="2">
    <source>
        <dbReference type="PROSITE" id="PS51208"/>
    </source>
</evidence>
<dbReference type="InterPro" id="IPR036709">
    <property type="entry name" value="Autotransporte_beta_dom_sf"/>
</dbReference>
<evidence type="ECO:0000256" key="1">
    <source>
        <dbReference type="SAM" id="SignalP"/>
    </source>
</evidence>
<dbReference type="InterPro" id="IPR005546">
    <property type="entry name" value="Autotransporte_beta"/>
</dbReference>
<dbReference type="InterPro" id="IPR011050">
    <property type="entry name" value="Pectin_lyase_fold/virulence"/>
</dbReference>
<feature type="signal peptide" evidence="1">
    <location>
        <begin position="1"/>
        <end position="22"/>
    </location>
</feature>
<dbReference type="RefSeq" id="WP_126384525.1">
    <property type="nucleotide sequence ID" value="NZ_RXYK01000007.1"/>
</dbReference>
<evidence type="ECO:0000313" key="4">
    <source>
        <dbReference type="Proteomes" id="UP000279908"/>
    </source>
</evidence>